<organism evidence="2 3">
    <name type="scientific">Paenibacillus stellifer</name>
    <dbReference type="NCBI Taxonomy" id="169760"/>
    <lineage>
        <taxon>Bacteria</taxon>
        <taxon>Bacillati</taxon>
        <taxon>Bacillota</taxon>
        <taxon>Bacilli</taxon>
        <taxon>Bacillales</taxon>
        <taxon>Paenibacillaceae</taxon>
        <taxon>Paenibacillus</taxon>
    </lineage>
</organism>
<dbReference type="EMBL" id="CP009286">
    <property type="protein sequence ID" value="AIQ65679.1"/>
    <property type="molecule type" value="Genomic_DNA"/>
</dbReference>
<evidence type="ECO:0008006" key="4">
    <source>
        <dbReference type="Google" id="ProtNLM"/>
    </source>
</evidence>
<dbReference type="RefSeq" id="WP_038698937.1">
    <property type="nucleotide sequence ID" value="NZ_CP009286.1"/>
</dbReference>
<protein>
    <recommendedName>
        <fullName evidence="4">Nucleotidyltransferase</fullName>
    </recommendedName>
</protein>
<name>A0A089NA13_9BACL</name>
<proteinExistence type="predicted"/>
<dbReference type="GO" id="GO:0051607">
    <property type="term" value="P:defense response to virus"/>
    <property type="evidence" value="ECO:0007669"/>
    <property type="project" value="UniProtKB-KW"/>
</dbReference>
<evidence type="ECO:0000313" key="3">
    <source>
        <dbReference type="Proteomes" id="UP000029507"/>
    </source>
</evidence>
<reference evidence="2 3" key="1">
    <citation type="submission" date="2014-08" db="EMBL/GenBank/DDBJ databases">
        <title>Comparative genomics of the Paenibacillus odorifer group.</title>
        <authorList>
            <person name="den Bakker H.C."/>
            <person name="Tsai Y.-C."/>
            <person name="Martin N."/>
            <person name="Korlach J."/>
            <person name="Wiedmann M."/>
        </authorList>
    </citation>
    <scope>NUCLEOTIDE SEQUENCE [LARGE SCALE GENOMIC DNA]</scope>
    <source>
        <strain evidence="2 3">DSM 14472</strain>
    </source>
</reference>
<evidence type="ECO:0000256" key="1">
    <source>
        <dbReference type="ARBA" id="ARBA00023118"/>
    </source>
</evidence>
<keyword evidence="1" id="KW-0051">Antiviral defense</keyword>
<accession>A0A089NA13</accession>
<dbReference type="GO" id="GO:0016779">
    <property type="term" value="F:nucleotidyltransferase activity"/>
    <property type="evidence" value="ECO:0007669"/>
    <property type="project" value="InterPro"/>
</dbReference>
<dbReference type="KEGG" id="pste:PSTEL_23780"/>
<evidence type="ECO:0000313" key="2">
    <source>
        <dbReference type="EMBL" id="AIQ65679.1"/>
    </source>
</evidence>
<dbReference type="OrthoDB" id="7572058at2"/>
<dbReference type="AlphaFoldDB" id="A0A089NA13"/>
<dbReference type="Pfam" id="PF18144">
    <property type="entry name" value="SMODS"/>
    <property type="match status" value="1"/>
</dbReference>
<dbReference type="CDD" id="cd05400">
    <property type="entry name" value="NT_2-5OAS_ClassI-CCAase"/>
    <property type="match status" value="1"/>
</dbReference>
<sequence>MANITYSTQMEDLLHRIGMEIQLTQTQYSDAETSYNAVANVLSEHDKFKDARLVIYPQGSLRIGTTVKPLKEQEFDLDCVLEIDGNEETFNDPMELLNLLEKILLSHGVYSSMVSKKNRCIRLTYASNYHMDILPARPTIGHAPYCVKVPDSITGGWKDSNPKGYATWFDKIANDFIKNEYFEKSAEIQPLPESEPVEIKPPLKRAVQLLKRGRDLYFKEDSEHAPISVILTTLAAQHYQKQGSVYEALLGILQGINQLTKNDESIVVLNPTNHKEIFSERWDQNPELYVAFKKFIGDFHNYWVELPKLKGAGLLETGNYLSNYFGKDLIEKSFTKEAQYKQALREKGKLGVLANGSILAATTVPHTIPISKNTFYGTP</sequence>
<dbReference type="InterPro" id="IPR006116">
    <property type="entry name" value="NT_2-5OAS_ClassI-CCAase"/>
</dbReference>
<gene>
    <name evidence="2" type="ORF">PSTEL_23780</name>
</gene>
<keyword evidence="3" id="KW-1185">Reference proteome</keyword>
<dbReference type="Proteomes" id="UP000029507">
    <property type="component" value="Chromosome"/>
</dbReference>
<dbReference type="HOGENOM" id="CLU_039827_1_2_9"/>